<evidence type="ECO:0000256" key="1">
    <source>
        <dbReference type="ARBA" id="ARBA00022691"/>
    </source>
</evidence>
<reference evidence="4 5" key="1">
    <citation type="submission" date="2017-03" db="EMBL/GenBank/DDBJ databases">
        <title>Sulfur activation and transportation mechanism of thermophilic Archaea Acidianus manzaensis YN-25.</title>
        <authorList>
            <person name="Ma Y."/>
            <person name="Yang Y."/>
            <person name="Xia J."/>
        </authorList>
    </citation>
    <scope>NUCLEOTIDE SEQUENCE [LARGE SCALE GENOMIC DNA]</scope>
    <source>
        <strain evidence="4 5">YN-25</strain>
    </source>
</reference>
<keyword evidence="5" id="KW-1185">Reference proteome</keyword>
<keyword evidence="4" id="KW-0808">Transferase</keyword>
<dbReference type="GeneID" id="41590086"/>
<evidence type="ECO:0000313" key="5">
    <source>
        <dbReference type="Proteomes" id="UP000193404"/>
    </source>
</evidence>
<dbReference type="GO" id="GO:0008168">
    <property type="term" value="F:methyltransferase activity"/>
    <property type="evidence" value="ECO:0007669"/>
    <property type="project" value="UniProtKB-KW"/>
</dbReference>
<dbReference type="RefSeq" id="WP_148691066.1">
    <property type="nucleotide sequence ID" value="NZ_CP020477.1"/>
</dbReference>
<dbReference type="PANTHER" id="PTHR12818:SF0">
    <property type="entry name" value="TRNA (ADENINE(37)-N6)-METHYLTRANSFERASE"/>
    <property type="match status" value="1"/>
</dbReference>
<keyword evidence="1" id="KW-0949">S-adenosyl-L-methionine</keyword>
<dbReference type="OrthoDB" id="40408at2157"/>
<keyword evidence="4" id="KW-0489">Methyltransferase</keyword>
<dbReference type="KEGG" id="aman:B6F84_04160"/>
<dbReference type="AlphaFoldDB" id="A0A1W6JYI5"/>
<dbReference type="PROSITE" id="PS51668">
    <property type="entry name" value="TSAA_2"/>
    <property type="match status" value="1"/>
</dbReference>
<dbReference type="InterPro" id="IPR036413">
    <property type="entry name" value="YaeB-like_sf"/>
</dbReference>
<feature type="domain" description="TsaA-like" evidence="3">
    <location>
        <begin position="5"/>
        <end position="128"/>
    </location>
</feature>
<evidence type="ECO:0000313" key="4">
    <source>
        <dbReference type="EMBL" id="ARM75305.1"/>
    </source>
</evidence>
<protein>
    <submittedName>
        <fullName evidence="4">tRNA (N6-threonylcarbamoyladenosine(37)-N6)-methyltransferase TrmO</fullName>
    </submittedName>
</protein>
<dbReference type="EMBL" id="CP020477">
    <property type="protein sequence ID" value="ARM75305.1"/>
    <property type="molecule type" value="Genomic_DNA"/>
</dbReference>
<organism evidence="4 5">
    <name type="scientific">Acidianus manzaensis</name>
    <dbReference type="NCBI Taxonomy" id="282676"/>
    <lineage>
        <taxon>Archaea</taxon>
        <taxon>Thermoproteota</taxon>
        <taxon>Thermoprotei</taxon>
        <taxon>Sulfolobales</taxon>
        <taxon>Sulfolobaceae</taxon>
        <taxon>Acidianus</taxon>
    </lineage>
</organism>
<dbReference type="InterPro" id="IPR023370">
    <property type="entry name" value="TrmO-like_N"/>
</dbReference>
<dbReference type="NCBIfam" id="TIGR00104">
    <property type="entry name" value="tRNA_TsaA"/>
    <property type="match status" value="1"/>
</dbReference>
<dbReference type="SUPFAM" id="SSF118196">
    <property type="entry name" value="YaeB-like"/>
    <property type="match status" value="1"/>
</dbReference>
<dbReference type="Gene3D" id="2.40.30.70">
    <property type="entry name" value="YaeB-like"/>
    <property type="match status" value="1"/>
</dbReference>
<dbReference type="Pfam" id="PF01980">
    <property type="entry name" value="TrmO_N"/>
    <property type="match status" value="1"/>
</dbReference>
<dbReference type="CDD" id="cd09281">
    <property type="entry name" value="UPF0066"/>
    <property type="match status" value="1"/>
</dbReference>
<proteinExistence type="inferred from homology"/>
<comment type="similarity">
    <text evidence="2">Belongs to the tRNA methyltransferase O family.</text>
</comment>
<dbReference type="Proteomes" id="UP000193404">
    <property type="component" value="Chromosome"/>
</dbReference>
<evidence type="ECO:0000259" key="3">
    <source>
        <dbReference type="PROSITE" id="PS51668"/>
    </source>
</evidence>
<sequence length="142" mass="16570">MNIDLRQIGIVKSLNDKREGIIEIFPQYLEGLEGIENFSHIILLAWLHKVSEEQRNTLKVKPMRIQDLPNVGVFCTHSPHRPNPIALSIVRLTERKNNLLYVQNLDLFEETPILDIKTVSPSFCPKDIKVPEWNKELEKYKK</sequence>
<evidence type="ECO:0000256" key="2">
    <source>
        <dbReference type="ARBA" id="ARBA00033753"/>
    </source>
</evidence>
<gene>
    <name evidence="4" type="ORF">B6F84_04160</name>
</gene>
<dbReference type="InterPro" id="IPR040372">
    <property type="entry name" value="YaeB-like"/>
</dbReference>
<name>A0A1W6JYI5_9CREN</name>
<dbReference type="PANTHER" id="PTHR12818">
    <property type="entry name" value="TRNA (ADENINE(37)-N6)-METHYLTRANSFERASE"/>
    <property type="match status" value="1"/>
</dbReference>
<dbReference type="InterPro" id="IPR036414">
    <property type="entry name" value="YaeB_N_sf"/>
</dbReference>
<accession>A0A1W6JYI5</accession>
<dbReference type="GO" id="GO:0032259">
    <property type="term" value="P:methylation"/>
    <property type="evidence" value="ECO:0007669"/>
    <property type="project" value="UniProtKB-KW"/>
</dbReference>